<proteinExistence type="predicted"/>
<feature type="compositionally biased region" description="Low complexity" evidence="1">
    <location>
        <begin position="10"/>
        <end position="26"/>
    </location>
</feature>
<feature type="compositionally biased region" description="Polar residues" evidence="1">
    <location>
        <begin position="37"/>
        <end position="46"/>
    </location>
</feature>
<organism evidence="2 3">
    <name type="scientific">Actinomadura vinacea</name>
    <dbReference type="NCBI Taxonomy" id="115336"/>
    <lineage>
        <taxon>Bacteria</taxon>
        <taxon>Bacillati</taxon>
        <taxon>Actinomycetota</taxon>
        <taxon>Actinomycetes</taxon>
        <taxon>Streptosporangiales</taxon>
        <taxon>Thermomonosporaceae</taxon>
        <taxon>Actinomadura</taxon>
    </lineage>
</organism>
<evidence type="ECO:0000313" key="2">
    <source>
        <dbReference type="EMBL" id="GAA2435359.1"/>
    </source>
</evidence>
<comment type="caution">
    <text evidence="2">The sequence shown here is derived from an EMBL/GenBank/DDBJ whole genome shotgun (WGS) entry which is preliminary data.</text>
</comment>
<feature type="compositionally biased region" description="Polar residues" evidence="1">
    <location>
        <begin position="76"/>
        <end position="86"/>
    </location>
</feature>
<gene>
    <name evidence="2" type="ORF">GCM10010191_57500</name>
</gene>
<keyword evidence="3" id="KW-1185">Reference proteome</keyword>
<dbReference type="EMBL" id="BAAARW010000020">
    <property type="protein sequence ID" value="GAA2435359.1"/>
    <property type="molecule type" value="Genomic_DNA"/>
</dbReference>
<evidence type="ECO:0000256" key="1">
    <source>
        <dbReference type="SAM" id="MobiDB-lite"/>
    </source>
</evidence>
<protein>
    <submittedName>
        <fullName evidence="2">Uncharacterized protein</fullName>
    </submittedName>
</protein>
<reference evidence="3" key="1">
    <citation type="journal article" date="2019" name="Int. J. Syst. Evol. Microbiol.">
        <title>The Global Catalogue of Microorganisms (GCM) 10K type strain sequencing project: providing services to taxonomists for standard genome sequencing and annotation.</title>
        <authorList>
            <consortium name="The Broad Institute Genomics Platform"/>
            <consortium name="The Broad Institute Genome Sequencing Center for Infectious Disease"/>
            <person name="Wu L."/>
            <person name="Ma J."/>
        </authorList>
    </citation>
    <scope>NUCLEOTIDE SEQUENCE [LARGE SCALE GENOMIC DNA]</scope>
    <source>
        <strain evidence="3">JCM 3325</strain>
    </source>
</reference>
<feature type="region of interest" description="Disordered" evidence="1">
    <location>
        <begin position="1"/>
        <end position="92"/>
    </location>
</feature>
<accession>A0ABP5WSQ8</accession>
<evidence type="ECO:0000313" key="3">
    <source>
        <dbReference type="Proteomes" id="UP001501231"/>
    </source>
</evidence>
<sequence length="92" mass="9423">MPFISQPGISTVSPAPSATSRSASVRKCWSKAPDAPSRSSPATTGSGIPGSFGASIGTFTTSIRFRPPRRHCVHGRSTSAGPSTPCQVPPGR</sequence>
<name>A0ABP5WSQ8_9ACTN</name>
<dbReference type="Proteomes" id="UP001501231">
    <property type="component" value="Unassembled WGS sequence"/>
</dbReference>